<dbReference type="RefSeq" id="WP_008585042.1">
    <property type="nucleotide sequence ID" value="NZ_AOJO01000046.1"/>
</dbReference>
<feature type="region of interest" description="Disordered" evidence="1">
    <location>
        <begin position="677"/>
        <end position="761"/>
    </location>
</feature>
<reference evidence="3 4" key="1">
    <citation type="journal article" date="2014" name="PLoS Genet.">
        <title>Phylogenetically driven sequencing of extremely halophilic archaea reveals strategies for static and dynamic osmo-response.</title>
        <authorList>
            <person name="Becker E.A."/>
            <person name="Seitzer P.M."/>
            <person name="Tritt A."/>
            <person name="Larsen D."/>
            <person name="Krusor M."/>
            <person name="Yao A.I."/>
            <person name="Wu D."/>
            <person name="Madern D."/>
            <person name="Eisen J.A."/>
            <person name="Darling A.E."/>
            <person name="Facciotti M.T."/>
        </authorList>
    </citation>
    <scope>NUCLEOTIDE SEQUENCE [LARGE SCALE GENOMIC DNA]</scope>
    <source>
        <strain evidence="3 4">ATCC 700873</strain>
    </source>
</reference>
<comment type="caution">
    <text evidence="3">The sequence shown here is derived from an EMBL/GenBank/DDBJ whole genome shotgun (WGS) entry which is preliminary data.</text>
</comment>
<feature type="compositionally biased region" description="Low complexity" evidence="1">
    <location>
        <begin position="717"/>
        <end position="726"/>
    </location>
</feature>
<gene>
    <name evidence="3" type="ORF">C467_10763</name>
</gene>
<keyword evidence="2" id="KW-0812">Transmembrane</keyword>
<dbReference type="AlphaFoldDB" id="M0F5Y5"/>
<feature type="region of interest" description="Disordered" evidence="1">
    <location>
        <begin position="1"/>
        <end position="38"/>
    </location>
</feature>
<feature type="transmembrane region" description="Helical" evidence="2">
    <location>
        <begin position="45"/>
        <end position="69"/>
    </location>
</feature>
<feature type="compositionally biased region" description="Basic and acidic residues" evidence="1">
    <location>
        <begin position="16"/>
        <end position="32"/>
    </location>
</feature>
<protein>
    <recommendedName>
        <fullName evidence="5">Cell surface glycoprotein</fullName>
    </recommendedName>
</protein>
<dbReference type="NCBIfam" id="NF045517">
    <property type="entry name" value="halo_surf_dom"/>
    <property type="match status" value="1"/>
</dbReference>
<sequence>MTSERPPDDADLASADADRPADDPTPRDERPAAAEQIAQRSTHRAALLALVACLALVVAAAAGPGAVALSPEAPTPTAQAGDAAPLTGDDRRAIAADPSDRAEISGGFSRDVYTGIAGDPVTIRHAVDASDGDEAYLLIGGNRLTDTGQSVGFIDVIRVSGSETTINTRTLGTDATNVESCSEVNCSIEFRDENGEPIAGNLSAARNSSEIPGATGAGGLPRPIAPQRYRLAITNGTFVVEDSGQVTPVEMAGRAELVLEKPTLHEEVEVFTTADRSDIPDTDPDAEESIDALRENGLDRTTVTKGDRVVLGFESSGIWGALSHFAGSTEDVQAGTELNHTVLDSFLGAEEGVSLRVRQTNPGRNQAASEFDLSAADSDDVSLILADASEGTAGDDDPTAGRFYLVLDTSDGGPFTRDPEPGDEFAAEFALEGTEGERYAFADGGEPPAAFDGTSSASGQFPYWEAADETVSAEASFSVRERYIRYDHVTDDGELLVEADGGTVTGTTSIIPVEEMAANFVNDAGEPIRTEASMEVSDGNFTIDADLDDVSPGTRLNYELYQGTSLKDSRNVVVVSNTSEPDRLAIENVTANVTVIEDGNLSALDVDVRNVGGVEGEGTLALDVDDRNLTASRDLTLSGNESRTVAFSSVSVDRLDPGEYQFSVALDNDVRNGTLVVTDDPAKTTLDDDDDAGDDGNGTDGGDSTDSSDAGEGGSADGSSTGSENGSESEDNGSESDGDSPDPDGEPGGEDGDDGAATFLPFGIGTRETFGGTVLVGATYLLGHWV</sequence>
<evidence type="ECO:0000256" key="2">
    <source>
        <dbReference type="SAM" id="Phobius"/>
    </source>
</evidence>
<accession>M0F5Y5</accession>
<dbReference type="EMBL" id="AOJO01000046">
    <property type="protein sequence ID" value="ELZ54652.1"/>
    <property type="molecule type" value="Genomic_DNA"/>
</dbReference>
<evidence type="ECO:0000256" key="1">
    <source>
        <dbReference type="SAM" id="MobiDB-lite"/>
    </source>
</evidence>
<dbReference type="PATRIC" id="fig|1227481.4.peg.2122"/>
<dbReference type="STRING" id="1227481.C467_10763"/>
<dbReference type="Proteomes" id="UP000011689">
    <property type="component" value="Unassembled WGS sequence"/>
</dbReference>
<dbReference type="OrthoDB" id="232948at2157"/>
<evidence type="ECO:0008006" key="5">
    <source>
        <dbReference type="Google" id="ProtNLM"/>
    </source>
</evidence>
<dbReference type="GeneID" id="72713402"/>
<keyword evidence="4" id="KW-1185">Reference proteome</keyword>
<name>M0F5Y5_9EURY</name>
<keyword evidence="2" id="KW-0472">Membrane</keyword>
<keyword evidence="2" id="KW-1133">Transmembrane helix</keyword>
<evidence type="ECO:0000313" key="3">
    <source>
        <dbReference type="EMBL" id="ELZ54652.1"/>
    </source>
</evidence>
<feature type="compositionally biased region" description="Acidic residues" evidence="1">
    <location>
        <begin position="727"/>
        <end position="754"/>
    </location>
</feature>
<proteinExistence type="predicted"/>
<evidence type="ECO:0000313" key="4">
    <source>
        <dbReference type="Proteomes" id="UP000011689"/>
    </source>
</evidence>
<organism evidence="3 4">
    <name type="scientific">Halorubrum hochstenium ATCC 700873</name>
    <dbReference type="NCBI Taxonomy" id="1227481"/>
    <lineage>
        <taxon>Archaea</taxon>
        <taxon>Methanobacteriati</taxon>
        <taxon>Methanobacteriota</taxon>
        <taxon>Stenosarchaea group</taxon>
        <taxon>Halobacteria</taxon>
        <taxon>Halobacteriales</taxon>
        <taxon>Haloferacaceae</taxon>
        <taxon>Halorubrum</taxon>
    </lineage>
</organism>